<evidence type="ECO:0000313" key="1">
    <source>
        <dbReference type="EMBL" id="GGW62408.1"/>
    </source>
</evidence>
<reference evidence="1" key="1">
    <citation type="journal article" date="2014" name="Int. J. Syst. Evol. Microbiol.">
        <title>Complete genome sequence of Corynebacterium casei LMG S-19264T (=DSM 44701T), isolated from a smear-ripened cheese.</title>
        <authorList>
            <consortium name="US DOE Joint Genome Institute (JGI-PGF)"/>
            <person name="Walter F."/>
            <person name="Albersmeier A."/>
            <person name="Kalinowski J."/>
            <person name="Ruckert C."/>
        </authorList>
    </citation>
    <scope>NUCLEOTIDE SEQUENCE</scope>
    <source>
        <strain evidence="1">JCM 4490</strain>
    </source>
</reference>
<evidence type="ECO:0008006" key="3">
    <source>
        <dbReference type="Google" id="ProtNLM"/>
    </source>
</evidence>
<accession>A0A918MT30</accession>
<reference evidence="1" key="2">
    <citation type="submission" date="2020-09" db="EMBL/GenBank/DDBJ databases">
        <authorList>
            <person name="Sun Q."/>
            <person name="Ohkuma M."/>
        </authorList>
    </citation>
    <scope>NUCLEOTIDE SEQUENCE</scope>
    <source>
        <strain evidence="1">JCM 4490</strain>
    </source>
</reference>
<protein>
    <recommendedName>
        <fullName evidence="3">Lipoprotein</fullName>
    </recommendedName>
</protein>
<organism evidence="1 2">
    <name type="scientific">Streptomyces lucensis JCM 4490</name>
    <dbReference type="NCBI Taxonomy" id="1306176"/>
    <lineage>
        <taxon>Bacteria</taxon>
        <taxon>Bacillati</taxon>
        <taxon>Actinomycetota</taxon>
        <taxon>Actinomycetes</taxon>
        <taxon>Kitasatosporales</taxon>
        <taxon>Streptomycetaceae</taxon>
        <taxon>Streptomyces</taxon>
    </lineage>
</organism>
<proteinExistence type="predicted"/>
<dbReference type="Proteomes" id="UP000620224">
    <property type="component" value="Unassembled WGS sequence"/>
</dbReference>
<evidence type="ECO:0000313" key="2">
    <source>
        <dbReference type="Proteomes" id="UP000620224"/>
    </source>
</evidence>
<keyword evidence="2" id="KW-1185">Reference proteome</keyword>
<comment type="caution">
    <text evidence="1">The sequence shown here is derived from an EMBL/GenBank/DDBJ whole genome shotgun (WGS) entry which is preliminary data.</text>
</comment>
<dbReference type="AlphaFoldDB" id="A0A918MT30"/>
<name>A0A918MT30_9ACTN</name>
<dbReference type="PROSITE" id="PS51257">
    <property type="entry name" value="PROKAR_LIPOPROTEIN"/>
    <property type="match status" value="1"/>
</dbReference>
<dbReference type="EMBL" id="BMUE01000009">
    <property type="protein sequence ID" value="GGW62408.1"/>
    <property type="molecule type" value="Genomic_DNA"/>
</dbReference>
<sequence length="172" mass="18543">MTRWIGVVSGVLCSALLLSGCSVPGGDVTVSRTEPTLGSNWDEEAGAPEVAAFMRIDVPADATEVKGAVAVNPQEDNYLLSFVTSERAAERLAGDLHSPDPLEPSHVAPTTSAGNALWRHLGLTPPDRLRKTRWVGVCPPCVVKHGRGRVQWIEMYVHAEGEGRSRVYVQAF</sequence>
<gene>
    <name evidence="1" type="ORF">GCM10010503_44630</name>
</gene>